<organism evidence="3 4">
    <name type="scientific">Klebsormidium nitens</name>
    <name type="common">Green alga</name>
    <name type="synonym">Ulothrix nitens</name>
    <dbReference type="NCBI Taxonomy" id="105231"/>
    <lineage>
        <taxon>Eukaryota</taxon>
        <taxon>Viridiplantae</taxon>
        <taxon>Streptophyta</taxon>
        <taxon>Klebsormidiophyceae</taxon>
        <taxon>Klebsormidiales</taxon>
        <taxon>Klebsormidiaceae</taxon>
        <taxon>Klebsormidium</taxon>
    </lineage>
</organism>
<evidence type="ECO:0000256" key="1">
    <source>
        <dbReference type="SAM" id="MobiDB-lite"/>
    </source>
</evidence>
<sequence>MPGFKEKAVAREGPSGGEVQIIPGFDPTVDADAPADRLTIAEFAEWKRKKDEEIAATAHAAAEKRKQDIAAGLVRMTGKELYAHEPWVFDEEYIQANAR</sequence>
<dbReference type="EMBL" id="DF236968">
    <property type="protein sequence ID" value="GAQ78803.1"/>
    <property type="molecule type" value="Genomic_DNA"/>
</dbReference>
<dbReference type="InterPro" id="IPR032378">
    <property type="entry name" value="ZC3H15/TMA46_C"/>
</dbReference>
<dbReference type="Proteomes" id="UP000054558">
    <property type="component" value="Unassembled WGS sequence"/>
</dbReference>
<feature type="domain" description="ZC3H15/TMA46 family C-terminal" evidence="2">
    <location>
        <begin position="37"/>
        <end position="92"/>
    </location>
</feature>
<accession>A0A1Y1HLF5</accession>
<gene>
    <name evidence="3" type="ORF">KFL_000190220</name>
</gene>
<evidence type="ECO:0000313" key="4">
    <source>
        <dbReference type="Proteomes" id="UP000054558"/>
    </source>
</evidence>
<dbReference type="OrthoDB" id="1915893at2759"/>
<evidence type="ECO:0000259" key="2">
    <source>
        <dbReference type="Pfam" id="PF16543"/>
    </source>
</evidence>
<proteinExistence type="predicted"/>
<protein>
    <recommendedName>
        <fullName evidence="2">ZC3H15/TMA46 family C-terminal domain-containing protein</fullName>
    </recommendedName>
</protein>
<name>A0A1Y1HLF5_KLENI</name>
<reference evidence="3 4" key="1">
    <citation type="journal article" date="2014" name="Nat. Commun.">
        <title>Klebsormidium flaccidum genome reveals primary factors for plant terrestrial adaptation.</title>
        <authorList>
            <person name="Hori K."/>
            <person name="Maruyama F."/>
            <person name="Fujisawa T."/>
            <person name="Togashi T."/>
            <person name="Yamamoto N."/>
            <person name="Seo M."/>
            <person name="Sato S."/>
            <person name="Yamada T."/>
            <person name="Mori H."/>
            <person name="Tajima N."/>
            <person name="Moriyama T."/>
            <person name="Ikeuchi M."/>
            <person name="Watanabe M."/>
            <person name="Wada H."/>
            <person name="Kobayashi K."/>
            <person name="Saito M."/>
            <person name="Masuda T."/>
            <person name="Sasaki-Sekimoto Y."/>
            <person name="Mashiguchi K."/>
            <person name="Awai K."/>
            <person name="Shimojima M."/>
            <person name="Masuda S."/>
            <person name="Iwai M."/>
            <person name="Nobusawa T."/>
            <person name="Narise T."/>
            <person name="Kondo S."/>
            <person name="Saito H."/>
            <person name="Sato R."/>
            <person name="Murakawa M."/>
            <person name="Ihara Y."/>
            <person name="Oshima-Yamada Y."/>
            <person name="Ohtaka K."/>
            <person name="Satoh M."/>
            <person name="Sonobe K."/>
            <person name="Ishii M."/>
            <person name="Ohtani R."/>
            <person name="Kanamori-Sato M."/>
            <person name="Honoki R."/>
            <person name="Miyazaki D."/>
            <person name="Mochizuki H."/>
            <person name="Umetsu J."/>
            <person name="Higashi K."/>
            <person name="Shibata D."/>
            <person name="Kamiya Y."/>
            <person name="Sato N."/>
            <person name="Nakamura Y."/>
            <person name="Tabata S."/>
            <person name="Ida S."/>
            <person name="Kurokawa K."/>
            <person name="Ohta H."/>
        </authorList>
    </citation>
    <scope>NUCLEOTIDE SEQUENCE [LARGE SCALE GENOMIC DNA]</scope>
    <source>
        <strain evidence="3 4">NIES-2285</strain>
    </source>
</reference>
<feature type="compositionally biased region" description="Basic and acidic residues" evidence="1">
    <location>
        <begin position="1"/>
        <end position="10"/>
    </location>
</feature>
<dbReference type="OMA" id="RTQERPK"/>
<dbReference type="AlphaFoldDB" id="A0A1Y1HLF5"/>
<keyword evidence="4" id="KW-1185">Reference proteome</keyword>
<dbReference type="Pfam" id="PF16543">
    <property type="entry name" value="DFRP_C"/>
    <property type="match status" value="1"/>
</dbReference>
<evidence type="ECO:0000313" key="3">
    <source>
        <dbReference type="EMBL" id="GAQ78803.1"/>
    </source>
</evidence>
<feature type="region of interest" description="Disordered" evidence="1">
    <location>
        <begin position="1"/>
        <end position="30"/>
    </location>
</feature>